<dbReference type="RefSeq" id="WP_344238979.1">
    <property type="nucleotide sequence ID" value="NZ_BAAAHH010000005.1"/>
</dbReference>
<evidence type="ECO:0000313" key="2">
    <source>
        <dbReference type="EMBL" id="GAA0945491.1"/>
    </source>
</evidence>
<feature type="compositionally biased region" description="Polar residues" evidence="1">
    <location>
        <begin position="191"/>
        <end position="200"/>
    </location>
</feature>
<gene>
    <name evidence="2" type="ORF">GCM10009550_19270</name>
</gene>
<proteinExistence type="predicted"/>
<evidence type="ECO:0000256" key="1">
    <source>
        <dbReference type="SAM" id="MobiDB-lite"/>
    </source>
</evidence>
<comment type="caution">
    <text evidence="2">The sequence shown here is derived from an EMBL/GenBank/DDBJ whole genome shotgun (WGS) entry which is preliminary data.</text>
</comment>
<dbReference type="EMBL" id="BAAAHH010000005">
    <property type="protein sequence ID" value="GAA0945491.1"/>
    <property type="molecule type" value="Genomic_DNA"/>
</dbReference>
<dbReference type="InterPro" id="IPR027304">
    <property type="entry name" value="Trigger_fact/SurA_dom_sf"/>
</dbReference>
<dbReference type="SUPFAM" id="SSF109998">
    <property type="entry name" value="Triger factor/SurA peptide-binding domain-like"/>
    <property type="match status" value="1"/>
</dbReference>
<feature type="region of interest" description="Disordered" evidence="1">
    <location>
        <begin position="176"/>
        <end position="200"/>
    </location>
</feature>
<dbReference type="PROSITE" id="PS51257">
    <property type="entry name" value="PROKAR_LIPOPROTEIN"/>
    <property type="match status" value="1"/>
</dbReference>
<dbReference type="Pfam" id="PF13624">
    <property type="entry name" value="SurA_N_3"/>
    <property type="match status" value="1"/>
</dbReference>
<evidence type="ECO:0000313" key="3">
    <source>
        <dbReference type="Proteomes" id="UP001500665"/>
    </source>
</evidence>
<dbReference type="Gene3D" id="1.10.4030.10">
    <property type="entry name" value="Porin chaperone SurA, peptide-binding domain"/>
    <property type="match status" value="1"/>
</dbReference>
<keyword evidence="3" id="KW-1185">Reference proteome</keyword>
<reference evidence="2 3" key="1">
    <citation type="journal article" date="2019" name="Int. J. Syst. Evol. Microbiol.">
        <title>The Global Catalogue of Microorganisms (GCM) 10K type strain sequencing project: providing services to taxonomists for standard genome sequencing and annotation.</title>
        <authorList>
            <consortium name="The Broad Institute Genomics Platform"/>
            <consortium name="The Broad Institute Genome Sequencing Center for Infectious Disease"/>
            <person name="Wu L."/>
            <person name="Ma J."/>
        </authorList>
    </citation>
    <scope>NUCLEOTIDE SEQUENCE [LARGE SCALE GENOMIC DNA]</scope>
    <source>
        <strain evidence="2 3">JCM 10696</strain>
    </source>
</reference>
<sequence length="200" mass="21621">MRRQIIVAAVLALGATACGDQTRMGAAATFEGAPRISETELSTAVTQWRDSYRENPLPAQQLTLADPESTPRSVLSRLIAMRVSERAAKDRGITVTSAQVDDFVRQVTRDGGPDLFDVFTMSYGIPPSHGREFARMIVINNRLATGASSEAAANEQVHQALTRTAQGMGIEVNPRYGQSYDDGLLQPPVTRLSTRESGTA</sequence>
<dbReference type="Proteomes" id="UP001500665">
    <property type="component" value="Unassembled WGS sequence"/>
</dbReference>
<organism evidence="2 3">
    <name type="scientific">Actinocorallia libanotica</name>
    <dbReference type="NCBI Taxonomy" id="46162"/>
    <lineage>
        <taxon>Bacteria</taxon>
        <taxon>Bacillati</taxon>
        <taxon>Actinomycetota</taxon>
        <taxon>Actinomycetes</taxon>
        <taxon>Streptosporangiales</taxon>
        <taxon>Thermomonosporaceae</taxon>
        <taxon>Actinocorallia</taxon>
    </lineage>
</organism>
<name>A0ABN1QP81_9ACTN</name>
<protein>
    <submittedName>
        <fullName evidence="2">SurA N-terminal domain-containing protein</fullName>
    </submittedName>
</protein>
<accession>A0ABN1QP81</accession>